<dbReference type="RefSeq" id="WP_160558453.1">
    <property type="nucleotide sequence ID" value="NZ_QZDT01000001.1"/>
</dbReference>
<reference evidence="1" key="1">
    <citation type="submission" date="2018-09" db="EMBL/GenBank/DDBJ databases">
        <title>Murine metabolic-syndrome-specific gut microbial biobank.</title>
        <authorList>
            <person name="Liu C."/>
        </authorList>
    </citation>
    <scope>NUCLEOTIDE SEQUENCE</scope>
    <source>
        <strain evidence="1">D42-62</strain>
    </source>
</reference>
<organism evidence="1 2">
    <name type="scientific">Parablautia muri</name>
    <dbReference type="NCBI Taxonomy" id="2320879"/>
    <lineage>
        <taxon>Bacteria</taxon>
        <taxon>Bacillati</taxon>
        <taxon>Bacillota</taxon>
        <taxon>Clostridia</taxon>
        <taxon>Lachnospirales</taxon>
        <taxon>Lachnospiraceae</taxon>
        <taxon>Parablautia</taxon>
    </lineage>
</organism>
<dbReference type="Gene3D" id="3.40.1700.10">
    <property type="entry name" value="DNA integrity scanning protein, DisA, N-terminal domain"/>
    <property type="match status" value="1"/>
</dbReference>
<keyword evidence="2" id="KW-1185">Reference proteome</keyword>
<name>A0A9X5BCT9_9FIRM</name>
<dbReference type="InterPro" id="IPR036888">
    <property type="entry name" value="DNA_integrity_DisA_N_sf"/>
</dbReference>
<dbReference type="OrthoDB" id="5569081at2"/>
<evidence type="ECO:0000313" key="1">
    <source>
        <dbReference type="EMBL" id="NBJ91383.1"/>
    </source>
</evidence>
<dbReference type="AlphaFoldDB" id="A0A9X5BCT9"/>
<evidence type="ECO:0008006" key="3">
    <source>
        <dbReference type="Google" id="ProtNLM"/>
    </source>
</evidence>
<accession>A0A9X5BCT9</accession>
<comment type="caution">
    <text evidence="1">The sequence shown here is derived from an EMBL/GenBank/DDBJ whole genome shotgun (WGS) entry which is preliminary data.</text>
</comment>
<dbReference type="EMBL" id="QZDT01000001">
    <property type="protein sequence ID" value="NBJ91383.1"/>
    <property type="molecule type" value="Genomic_DNA"/>
</dbReference>
<proteinExistence type="predicted"/>
<gene>
    <name evidence="1" type="ORF">D5281_01985</name>
</gene>
<dbReference type="Proteomes" id="UP001154420">
    <property type="component" value="Unassembled WGS sequence"/>
</dbReference>
<evidence type="ECO:0000313" key="2">
    <source>
        <dbReference type="Proteomes" id="UP001154420"/>
    </source>
</evidence>
<sequence>MNTKESREEPNTYIKLFYSTFSHFYGKDNVNFSKADEDDALDIALPDCTIFKIMDKASKNTYTIKASFAHSSKLFNSFLFKSIREHLFRNNISNLTDVETEALGNRIYQRACSLLGEYIRDYLHIHIEDITELSGTYYEHSESNGNICFFLTSKDALCLKLANCAFSDKVSFCGTNIRKIRKLLEITNGTSSKEPLGLAFAFDGEWWLKGFTNSIHQEQQLICFNFVKHMVWDMYWGTETLRYNCGKYISSKTNYKALFKKRIDGLARTEHDKIWPLVHAAIHQTQGTTLIIICEEREVIEDRVKELLKSSSGTMLDTVHLDPQYVSRLTAIDGALIIDNEGNGYGYGMILPFKGSTTIKKDPGRGAKFNSAKLYIADQSKRGMKAMAVIVSEDGMVHFYSTDDAKEEEEKNAEG</sequence>
<protein>
    <recommendedName>
        <fullName evidence="3">DAC domain-containing protein</fullName>
    </recommendedName>
</protein>